<sequence length="68" mass="7578">MSKIYRFLTEDDTSAFCHKVSLALSKGWVLEGSPTYAFDHSTGKMRCGQAVTKEIAGEYTPEMKLGEQ</sequence>
<evidence type="ECO:0000259" key="1">
    <source>
        <dbReference type="Pfam" id="PF08410"/>
    </source>
</evidence>
<dbReference type="RefSeq" id="WP_106262836.1">
    <property type="nucleotide sequence ID" value="NZ_PVTQ01000002.1"/>
</dbReference>
<protein>
    <recommendedName>
        <fullName evidence="1">DUF1737 domain-containing protein</fullName>
    </recommendedName>
</protein>
<reference evidence="2 3" key="1">
    <citation type="submission" date="2018-03" db="EMBL/GenBank/DDBJ databases">
        <title>Genomic Encyclopedia of Archaeal and Bacterial Type Strains, Phase II (KMG-II): from individual species to whole genera.</title>
        <authorList>
            <person name="Goeker M."/>
        </authorList>
    </citation>
    <scope>NUCLEOTIDE SEQUENCE [LARGE SCALE GENOMIC DNA]</scope>
    <source>
        <strain evidence="2 3">DSM 100212</strain>
    </source>
</reference>
<dbReference type="AlphaFoldDB" id="A0A2T0X037"/>
<name>A0A2T0X037_9RHOB</name>
<dbReference type="EMBL" id="PVTQ01000002">
    <property type="protein sequence ID" value="PRY92308.1"/>
    <property type="molecule type" value="Genomic_DNA"/>
</dbReference>
<keyword evidence="3" id="KW-1185">Reference proteome</keyword>
<dbReference type="OrthoDB" id="9809803at2"/>
<feature type="domain" description="DUF1737" evidence="1">
    <location>
        <begin position="3"/>
        <end position="54"/>
    </location>
</feature>
<evidence type="ECO:0000313" key="2">
    <source>
        <dbReference type="EMBL" id="PRY92308.1"/>
    </source>
</evidence>
<comment type="caution">
    <text evidence="2">The sequence shown here is derived from an EMBL/GenBank/DDBJ whole genome shotgun (WGS) entry which is preliminary data.</text>
</comment>
<accession>A0A2T0X037</accession>
<gene>
    <name evidence="2" type="ORF">CLV74_102223</name>
</gene>
<evidence type="ECO:0000313" key="3">
    <source>
        <dbReference type="Proteomes" id="UP000238392"/>
    </source>
</evidence>
<dbReference type="Proteomes" id="UP000238392">
    <property type="component" value="Unassembled WGS sequence"/>
</dbReference>
<dbReference type="Pfam" id="PF08410">
    <property type="entry name" value="DUF1737"/>
    <property type="match status" value="1"/>
</dbReference>
<dbReference type="InterPro" id="IPR013619">
    <property type="entry name" value="DUF1737"/>
</dbReference>
<organism evidence="2 3">
    <name type="scientific">Donghicola tyrosinivorans</name>
    <dbReference type="NCBI Taxonomy" id="1652492"/>
    <lineage>
        <taxon>Bacteria</taxon>
        <taxon>Pseudomonadati</taxon>
        <taxon>Pseudomonadota</taxon>
        <taxon>Alphaproteobacteria</taxon>
        <taxon>Rhodobacterales</taxon>
        <taxon>Roseobacteraceae</taxon>
        <taxon>Donghicola</taxon>
    </lineage>
</organism>
<proteinExistence type="predicted"/>